<dbReference type="PANTHER" id="PTHR45703:SF8">
    <property type="entry name" value="DYNEINS HEAVY CHAIN"/>
    <property type="match status" value="1"/>
</dbReference>
<dbReference type="Gene3D" id="3.40.50.300">
    <property type="entry name" value="P-loop containing nucleotide triphosphate hydrolases"/>
    <property type="match status" value="2"/>
</dbReference>
<dbReference type="Gene3D" id="1.10.8.710">
    <property type="match status" value="1"/>
</dbReference>
<dbReference type="SUPFAM" id="SSF52540">
    <property type="entry name" value="P-loop containing nucleoside triphosphate hydrolases"/>
    <property type="match status" value="1"/>
</dbReference>
<dbReference type="Proteomes" id="UP000886998">
    <property type="component" value="Unassembled WGS sequence"/>
</dbReference>
<dbReference type="InterPro" id="IPR013602">
    <property type="entry name" value="Dynein_heavy_linker"/>
</dbReference>
<sequence length="1278" mass="145834">MLKENKSLFGFEGFPEEWSKYVSFVDELVSEGLLYLIRRNLYFLLQATTPESGQNPVFMIHVHLDTFGLRFKPPLDKPKHMTLQHLLQSMVAGIFSATGLVPRVDGSQAAKEYVAEMEELQELQEMREELNSRIISINRDAEEILLDLQPYSYLWKEEPDSVIKSLTANPEDALGNVPQIIEQIRNCETLRTQITENVQTFRLVKEWLRVDQAHFKDHLLSCVDDWQKRFKDLVLESVCRCLYDLDAFCTDTETELNETVTSAPTTEQMDSATLLKVITRIQAVQDRRATTDDMFKPLASAIKFLKTECHEELDAQVQVLQQSLPERWLHTKKLSEQWRQQISTPMAKEASCVRMQVTAFSSKQIQFREQFRKSSAFHRDCPMPAVDMLDKLRKDIQALQEEVQELTKSGKLFEVHVPEFSQLKQCENELVLLVELWQYIDKVKIQLKVWEDTPWTQVDLDALEMQCKVYMRDIKLMDKEMRSWDNFIWLQETIKNILVALRAIHQLRNPAIKERHWTRLSSATQKVPQPQSKQNTLTLVIIEVTNKFAVSSPYPDDNRSYLDPELLFQVPLSVTDETPLGELLSLELHRFEDVVESIVERASKELVTERILAELEATWAEIAFEHSTHQRTGYKLLHISDVLIATLEDNQNLVSGATSEPDVVEARRPFLGPHHRLGAQLSRVESVIGAGWGVQGLVKWRLFWGRRYQNKPPKFRTRFIHDPPSKIFPGAESESGGGVRVRPSWGHGTYFCNNGGKRARPPYLETKRRIFPRFYFVSSADLLDILSNGTRPRTIIRHLPKLFDSVAQLIFESDTNDTAMSVISRDGEVLKLKETCSCTGAVETWLDRFPKGCAILKRALSPFSDPPQRGETANFGFWGNPPWPPETPRSGGTGKKNLCPPEMQQLHHLIGLLLTDLSRESRQKVMTICTMDVHARDVVSRLVSLRVEAESDFAWQSQLRHRWEEDCSVYICDARFDYCHEYLGNTPRLVVTPLTDRCFITLTQSLKLMMGGAPTGPAGTGKTETVKDLGRALGTLVYVFNCSEQMDYRSCANIYKGLAQTGAWGALTNSTGFQWRFYPSLLYRDDIPLISTLGIFITMNPGYAGRTELPENLKTLFRPCAMVAPDIQLICEIMLVAEGFVEARSLGQKFTTLYSLCKQLLSKQDHYDWGLRAIKSVLVVAGSLKRSSPATPEEHILMLALRDFNLPKIVSEDVGVFMGLIGDLFPALDVPRKNPVLEKSVRDAIGELKLQPEDSFVLKIREKAVWSRTHGQSVTGSI</sequence>
<keyword evidence="19" id="KW-1185">Reference proteome</keyword>
<dbReference type="Gene3D" id="1.10.287.2620">
    <property type="match status" value="1"/>
</dbReference>
<evidence type="ECO:0000256" key="14">
    <source>
        <dbReference type="SAM" id="Coils"/>
    </source>
</evidence>
<feature type="coiled-coil region" evidence="14">
    <location>
        <begin position="113"/>
        <end position="140"/>
    </location>
</feature>
<feature type="domain" description="Dynein heavy chain hydrolytic ATP-binding dynein motor region" evidence="17">
    <location>
        <begin position="1084"/>
        <end position="1261"/>
    </location>
</feature>
<feature type="region of interest" description="Disordered" evidence="15">
    <location>
        <begin position="874"/>
        <end position="894"/>
    </location>
</feature>
<dbReference type="Pfam" id="PF12774">
    <property type="entry name" value="AAA_6"/>
    <property type="match status" value="2"/>
</dbReference>
<dbReference type="GO" id="GO:0005930">
    <property type="term" value="C:axoneme"/>
    <property type="evidence" value="ECO:0007669"/>
    <property type="project" value="UniProtKB-SubCell"/>
</dbReference>
<keyword evidence="12" id="KW-0206">Cytoskeleton</keyword>
<evidence type="ECO:0000256" key="3">
    <source>
        <dbReference type="ARBA" id="ARBA00022490"/>
    </source>
</evidence>
<dbReference type="OrthoDB" id="6432289at2759"/>
<dbReference type="GO" id="GO:0005874">
    <property type="term" value="C:microtubule"/>
    <property type="evidence" value="ECO:0007669"/>
    <property type="project" value="UniProtKB-KW"/>
</dbReference>
<comment type="similarity">
    <text evidence="2">Belongs to the dynein heavy chain family.</text>
</comment>
<keyword evidence="3" id="KW-0963">Cytoplasm</keyword>
<dbReference type="FunFam" id="1.10.8.710:FF:000002">
    <property type="entry name" value="dynein heavy chain 17, axonemal"/>
    <property type="match status" value="1"/>
</dbReference>
<dbReference type="PANTHER" id="PTHR45703">
    <property type="entry name" value="DYNEIN HEAVY CHAIN"/>
    <property type="match status" value="1"/>
</dbReference>
<evidence type="ECO:0000313" key="19">
    <source>
        <dbReference type="Proteomes" id="UP000886998"/>
    </source>
</evidence>
<comment type="subcellular location">
    <subcellularLocation>
        <location evidence="1">Cytoplasm</location>
        <location evidence="1">Cytoskeleton</location>
        <location evidence="1">Cilium axoneme</location>
    </subcellularLocation>
</comment>
<feature type="domain" description="Dynein heavy chain linker" evidence="16">
    <location>
        <begin position="423"/>
        <end position="539"/>
    </location>
</feature>
<evidence type="ECO:0000256" key="15">
    <source>
        <dbReference type="SAM" id="MobiDB-lite"/>
    </source>
</evidence>
<dbReference type="GO" id="GO:0005524">
    <property type="term" value="F:ATP binding"/>
    <property type="evidence" value="ECO:0007669"/>
    <property type="project" value="UniProtKB-KW"/>
</dbReference>
<reference evidence="18" key="1">
    <citation type="submission" date="2020-08" db="EMBL/GenBank/DDBJ databases">
        <title>Multicomponent nature underlies the extraordinary mechanical properties of spider dragline silk.</title>
        <authorList>
            <person name="Kono N."/>
            <person name="Nakamura H."/>
            <person name="Mori M."/>
            <person name="Yoshida Y."/>
            <person name="Ohtoshi R."/>
            <person name="Malay A.D."/>
            <person name="Moran D.A.P."/>
            <person name="Tomita M."/>
            <person name="Numata K."/>
            <person name="Arakawa K."/>
        </authorList>
    </citation>
    <scope>NUCLEOTIDE SEQUENCE</scope>
</reference>
<dbReference type="GO" id="GO:0051959">
    <property type="term" value="F:dynein light intermediate chain binding"/>
    <property type="evidence" value="ECO:0007669"/>
    <property type="project" value="InterPro"/>
</dbReference>
<dbReference type="EMBL" id="BMAV01026159">
    <property type="protein sequence ID" value="GFS47967.1"/>
    <property type="molecule type" value="Genomic_DNA"/>
</dbReference>
<dbReference type="Gene3D" id="1.20.58.1120">
    <property type="match status" value="1"/>
</dbReference>
<evidence type="ECO:0000256" key="11">
    <source>
        <dbReference type="ARBA" id="ARBA00023175"/>
    </source>
</evidence>
<evidence type="ECO:0000256" key="7">
    <source>
        <dbReference type="ARBA" id="ARBA00022840"/>
    </source>
</evidence>
<evidence type="ECO:0000313" key="18">
    <source>
        <dbReference type="EMBL" id="GFS47967.1"/>
    </source>
</evidence>
<keyword evidence="10" id="KW-0969">Cilium</keyword>
<keyword evidence="8" id="KW-0243">Dynein</keyword>
<dbReference type="InterPro" id="IPR026983">
    <property type="entry name" value="DHC"/>
</dbReference>
<evidence type="ECO:0000256" key="4">
    <source>
        <dbReference type="ARBA" id="ARBA00022701"/>
    </source>
</evidence>
<evidence type="ECO:0000256" key="12">
    <source>
        <dbReference type="ARBA" id="ARBA00023212"/>
    </source>
</evidence>
<evidence type="ECO:0000259" key="16">
    <source>
        <dbReference type="Pfam" id="PF08393"/>
    </source>
</evidence>
<evidence type="ECO:0000256" key="1">
    <source>
        <dbReference type="ARBA" id="ARBA00004430"/>
    </source>
</evidence>
<evidence type="ECO:0000256" key="2">
    <source>
        <dbReference type="ARBA" id="ARBA00008887"/>
    </source>
</evidence>
<keyword evidence="7" id="KW-0067">ATP-binding</keyword>
<keyword evidence="13" id="KW-0966">Cell projection</keyword>
<evidence type="ECO:0000256" key="5">
    <source>
        <dbReference type="ARBA" id="ARBA00022737"/>
    </source>
</evidence>
<dbReference type="InterPro" id="IPR035699">
    <property type="entry name" value="AAA_6"/>
</dbReference>
<dbReference type="AlphaFoldDB" id="A0A8X6ME22"/>
<gene>
    <name evidence="18" type="ORF">TNIN_298321</name>
</gene>
<organism evidence="18 19">
    <name type="scientific">Trichonephila inaurata madagascariensis</name>
    <dbReference type="NCBI Taxonomy" id="2747483"/>
    <lineage>
        <taxon>Eukaryota</taxon>
        <taxon>Metazoa</taxon>
        <taxon>Ecdysozoa</taxon>
        <taxon>Arthropoda</taxon>
        <taxon>Chelicerata</taxon>
        <taxon>Arachnida</taxon>
        <taxon>Araneae</taxon>
        <taxon>Araneomorphae</taxon>
        <taxon>Entelegynae</taxon>
        <taxon>Araneoidea</taxon>
        <taxon>Nephilidae</taxon>
        <taxon>Trichonephila</taxon>
        <taxon>Trichonephila inaurata</taxon>
    </lineage>
</organism>
<feature type="domain" description="Dynein heavy chain linker" evidence="16">
    <location>
        <begin position="575"/>
        <end position="688"/>
    </location>
</feature>
<name>A0A8X6ME22_9ARAC</name>
<keyword evidence="6" id="KW-0547">Nucleotide-binding</keyword>
<dbReference type="GO" id="GO:0030286">
    <property type="term" value="C:dynein complex"/>
    <property type="evidence" value="ECO:0007669"/>
    <property type="project" value="UniProtKB-KW"/>
</dbReference>
<dbReference type="GO" id="GO:0007018">
    <property type="term" value="P:microtubule-based movement"/>
    <property type="evidence" value="ECO:0007669"/>
    <property type="project" value="InterPro"/>
</dbReference>
<evidence type="ECO:0000259" key="17">
    <source>
        <dbReference type="Pfam" id="PF12774"/>
    </source>
</evidence>
<dbReference type="InterPro" id="IPR042228">
    <property type="entry name" value="Dynein_linker_3"/>
</dbReference>
<accession>A0A8X6ME22</accession>
<feature type="domain" description="Dynein heavy chain linker" evidence="16">
    <location>
        <begin position="763"/>
        <end position="849"/>
    </location>
</feature>
<dbReference type="Gene3D" id="3.20.180.20">
    <property type="entry name" value="Dynein heavy chain, N-terminal domain 2"/>
    <property type="match status" value="1"/>
</dbReference>
<evidence type="ECO:0000256" key="9">
    <source>
        <dbReference type="ARBA" id="ARBA00023054"/>
    </source>
</evidence>
<feature type="domain" description="Dynein heavy chain hydrolytic ATP-binding dynein motor region" evidence="17">
    <location>
        <begin position="978"/>
        <end position="1068"/>
    </location>
</feature>
<dbReference type="Pfam" id="PF08393">
    <property type="entry name" value="DHC_N2"/>
    <property type="match status" value="3"/>
</dbReference>
<evidence type="ECO:0000256" key="8">
    <source>
        <dbReference type="ARBA" id="ARBA00023017"/>
    </source>
</evidence>
<dbReference type="InterPro" id="IPR027417">
    <property type="entry name" value="P-loop_NTPase"/>
</dbReference>
<comment type="caution">
    <text evidence="18">The sequence shown here is derived from an EMBL/GenBank/DDBJ whole genome shotgun (WGS) entry which is preliminary data.</text>
</comment>
<keyword evidence="9 14" id="KW-0175">Coiled coil</keyword>
<evidence type="ECO:0000256" key="10">
    <source>
        <dbReference type="ARBA" id="ARBA00023069"/>
    </source>
</evidence>
<dbReference type="FunFam" id="3.20.180.20:FF:000001">
    <property type="entry name" value="Dynein axonemal heavy chain 5"/>
    <property type="match status" value="1"/>
</dbReference>
<dbReference type="GO" id="GO:0045505">
    <property type="term" value="F:dynein intermediate chain binding"/>
    <property type="evidence" value="ECO:0007669"/>
    <property type="project" value="InterPro"/>
</dbReference>
<keyword evidence="11" id="KW-0505">Motor protein</keyword>
<evidence type="ECO:0000256" key="13">
    <source>
        <dbReference type="ARBA" id="ARBA00023273"/>
    </source>
</evidence>
<keyword evidence="5" id="KW-0677">Repeat</keyword>
<keyword evidence="4" id="KW-0493">Microtubule</keyword>
<evidence type="ECO:0000256" key="6">
    <source>
        <dbReference type="ARBA" id="ARBA00022741"/>
    </source>
</evidence>
<protein>
    <submittedName>
        <fullName evidence="18">Dynein beta chain, ciliary</fullName>
    </submittedName>
</protein>
<proteinExistence type="inferred from homology"/>
<dbReference type="InterPro" id="IPR043157">
    <property type="entry name" value="Dynein_AAA1S"/>
</dbReference>